<proteinExistence type="predicted"/>
<dbReference type="Proteomes" id="UP001060170">
    <property type="component" value="Chromosome 18"/>
</dbReference>
<dbReference type="EMBL" id="CM045882">
    <property type="protein sequence ID" value="KAI7935533.1"/>
    <property type="molecule type" value="Genomic_DNA"/>
</dbReference>
<reference evidence="1 2" key="3">
    <citation type="journal article" date="2022" name="Microbiol. Spectr.">
        <title>Folding features and dynamics of 3D genome architecture in plant fungal pathogens.</title>
        <authorList>
            <person name="Xia C."/>
        </authorList>
    </citation>
    <scope>NUCLEOTIDE SEQUENCE [LARGE SCALE GENOMIC DNA]</scope>
    <source>
        <strain evidence="1 2">93-210</strain>
    </source>
</reference>
<name>A0ACC0DQK4_9BASI</name>
<accession>A0ACC0DQK4</accession>
<comment type="caution">
    <text evidence="1">The sequence shown here is derived from an EMBL/GenBank/DDBJ whole genome shotgun (WGS) entry which is preliminary data.</text>
</comment>
<evidence type="ECO:0000313" key="2">
    <source>
        <dbReference type="Proteomes" id="UP001060170"/>
    </source>
</evidence>
<evidence type="ECO:0000313" key="1">
    <source>
        <dbReference type="EMBL" id="KAI7935533.1"/>
    </source>
</evidence>
<organism evidence="1 2">
    <name type="scientific">Puccinia striiformis f. sp. tritici</name>
    <dbReference type="NCBI Taxonomy" id="168172"/>
    <lineage>
        <taxon>Eukaryota</taxon>
        <taxon>Fungi</taxon>
        <taxon>Dikarya</taxon>
        <taxon>Basidiomycota</taxon>
        <taxon>Pucciniomycotina</taxon>
        <taxon>Pucciniomycetes</taxon>
        <taxon>Pucciniales</taxon>
        <taxon>Pucciniaceae</taxon>
        <taxon>Puccinia</taxon>
    </lineage>
</organism>
<protein>
    <submittedName>
        <fullName evidence="1">Uncharacterized protein</fullName>
    </submittedName>
</protein>
<reference evidence="2" key="1">
    <citation type="journal article" date="2018" name="BMC Genomics">
        <title>Genomic insights into host adaptation between the wheat stripe rust pathogen (Puccinia striiformis f. sp. tritici) and the barley stripe rust pathogen (Puccinia striiformis f. sp. hordei).</title>
        <authorList>
            <person name="Xia C."/>
            <person name="Wang M."/>
            <person name="Yin C."/>
            <person name="Cornejo O.E."/>
            <person name="Hulbert S.H."/>
            <person name="Chen X."/>
        </authorList>
    </citation>
    <scope>NUCLEOTIDE SEQUENCE [LARGE SCALE GENOMIC DNA]</scope>
    <source>
        <strain evidence="2">93-210</strain>
    </source>
</reference>
<reference evidence="2" key="2">
    <citation type="journal article" date="2018" name="Mol. Plant Microbe Interact.">
        <title>Genome sequence resources for the wheat stripe rust pathogen (Puccinia striiformis f. sp. tritici) and the barley stripe rust pathogen (Puccinia striiformis f. sp. hordei).</title>
        <authorList>
            <person name="Xia C."/>
            <person name="Wang M."/>
            <person name="Yin C."/>
            <person name="Cornejo O.E."/>
            <person name="Hulbert S.H."/>
            <person name="Chen X."/>
        </authorList>
    </citation>
    <scope>NUCLEOTIDE SEQUENCE [LARGE SCALE GENOMIC DNA]</scope>
    <source>
        <strain evidence="2">93-210</strain>
    </source>
</reference>
<keyword evidence="2" id="KW-1185">Reference proteome</keyword>
<gene>
    <name evidence="1" type="ORF">MJO28_016404</name>
</gene>
<sequence>MKRDAGNVGAESRSIEVLTESTAKNVKTTAERDGEDDECTFISPHTVRPCRETQLYVEEMAFPIELNLSMFHTRLNVKLLPS</sequence>